<accession>A0A9P8UH85</accession>
<gene>
    <name evidence="2" type="ORF">BKA67DRAFT_573030</name>
</gene>
<dbReference type="GeneID" id="70132214"/>
<name>A0A9P8UH85_9PEZI</name>
<keyword evidence="3" id="KW-1185">Reference proteome</keyword>
<proteinExistence type="predicted"/>
<feature type="signal peptide" evidence="1">
    <location>
        <begin position="1"/>
        <end position="19"/>
    </location>
</feature>
<comment type="caution">
    <text evidence="2">The sequence shown here is derived from an EMBL/GenBank/DDBJ whole genome shotgun (WGS) entry which is preliminary data.</text>
</comment>
<reference evidence="2" key="1">
    <citation type="journal article" date="2021" name="Nat. Commun.">
        <title>Genetic determinants of endophytism in the Arabidopsis root mycobiome.</title>
        <authorList>
            <person name="Mesny F."/>
            <person name="Miyauchi S."/>
            <person name="Thiergart T."/>
            <person name="Pickel B."/>
            <person name="Atanasova L."/>
            <person name="Karlsson M."/>
            <person name="Huettel B."/>
            <person name="Barry K.W."/>
            <person name="Haridas S."/>
            <person name="Chen C."/>
            <person name="Bauer D."/>
            <person name="Andreopoulos W."/>
            <person name="Pangilinan J."/>
            <person name="LaButti K."/>
            <person name="Riley R."/>
            <person name="Lipzen A."/>
            <person name="Clum A."/>
            <person name="Drula E."/>
            <person name="Henrissat B."/>
            <person name="Kohler A."/>
            <person name="Grigoriev I.V."/>
            <person name="Martin F.M."/>
            <person name="Hacquard S."/>
        </authorList>
    </citation>
    <scope>NUCLEOTIDE SEQUENCE</scope>
    <source>
        <strain evidence="2">MPI-SDFR-AT-0073</strain>
    </source>
</reference>
<evidence type="ECO:0000313" key="2">
    <source>
        <dbReference type="EMBL" id="KAH6652103.1"/>
    </source>
</evidence>
<keyword evidence="1" id="KW-0732">Signal</keyword>
<dbReference type="EMBL" id="JAGPXC010000006">
    <property type="protein sequence ID" value="KAH6652103.1"/>
    <property type="molecule type" value="Genomic_DNA"/>
</dbReference>
<sequence length="87" mass="9139">MKFFFASMIICSLAALADTTPVPDVGSSGVAFMTKTCRSTGMSGGCSASIDSGKGFCCEYPWLSSTPRTDHNCDSELCLRLQVGQGV</sequence>
<dbReference type="RefSeq" id="XP_045956381.1">
    <property type="nucleotide sequence ID" value="XM_046103322.1"/>
</dbReference>
<evidence type="ECO:0000256" key="1">
    <source>
        <dbReference type="SAM" id="SignalP"/>
    </source>
</evidence>
<dbReference type="AlphaFoldDB" id="A0A9P8UH85"/>
<feature type="chain" id="PRO_5040259302" evidence="1">
    <location>
        <begin position="20"/>
        <end position="87"/>
    </location>
</feature>
<dbReference type="Proteomes" id="UP000758603">
    <property type="component" value="Unassembled WGS sequence"/>
</dbReference>
<evidence type="ECO:0000313" key="3">
    <source>
        <dbReference type="Proteomes" id="UP000758603"/>
    </source>
</evidence>
<organism evidence="2 3">
    <name type="scientific">Truncatella angustata</name>
    <dbReference type="NCBI Taxonomy" id="152316"/>
    <lineage>
        <taxon>Eukaryota</taxon>
        <taxon>Fungi</taxon>
        <taxon>Dikarya</taxon>
        <taxon>Ascomycota</taxon>
        <taxon>Pezizomycotina</taxon>
        <taxon>Sordariomycetes</taxon>
        <taxon>Xylariomycetidae</taxon>
        <taxon>Amphisphaeriales</taxon>
        <taxon>Sporocadaceae</taxon>
        <taxon>Truncatella</taxon>
    </lineage>
</organism>
<protein>
    <submittedName>
        <fullName evidence="2">Uncharacterized protein</fullName>
    </submittedName>
</protein>